<accession>A0A1I4GA29</accession>
<proteinExistence type="predicted"/>
<protein>
    <submittedName>
        <fullName evidence="2">Uncharacterized protein</fullName>
    </submittedName>
</protein>
<gene>
    <name evidence="1" type="ORF">SAMN04244571_02992</name>
    <name evidence="2" type="ORF">SAMN04244574_03738</name>
</gene>
<organism evidence="2 4">
    <name type="scientific">Azotobacter beijerinckii</name>
    <dbReference type="NCBI Taxonomy" id="170623"/>
    <lineage>
        <taxon>Bacteria</taxon>
        <taxon>Pseudomonadati</taxon>
        <taxon>Pseudomonadota</taxon>
        <taxon>Gammaproteobacteria</taxon>
        <taxon>Pseudomonadales</taxon>
        <taxon>Pseudomonadaceae</taxon>
        <taxon>Azotobacter</taxon>
    </lineage>
</organism>
<evidence type="ECO:0000313" key="4">
    <source>
        <dbReference type="Proteomes" id="UP000199579"/>
    </source>
</evidence>
<evidence type="ECO:0000313" key="1">
    <source>
        <dbReference type="EMBL" id="SFB46288.1"/>
    </source>
</evidence>
<evidence type="ECO:0000313" key="3">
    <source>
        <dbReference type="Proteomes" id="UP000198861"/>
    </source>
</evidence>
<keyword evidence="3" id="KW-1185">Reference proteome</keyword>
<dbReference type="EMBL" id="FOSX01000084">
    <property type="protein sequence ID" value="SFL26729.1"/>
    <property type="molecule type" value="Genomic_DNA"/>
</dbReference>
<dbReference type="AlphaFoldDB" id="A0A1I4GA29"/>
<name>A0A1I4GA29_9GAMM</name>
<reference evidence="2 4" key="2">
    <citation type="submission" date="2016-10" db="EMBL/GenBank/DDBJ databases">
        <authorList>
            <person name="de Groot N.N."/>
        </authorList>
    </citation>
    <scope>NUCLEOTIDE SEQUENCE [LARGE SCALE GENOMIC DNA]</scope>
    <source>
        <strain evidence="2 4">DSM 381</strain>
    </source>
</reference>
<dbReference type="RefSeq" id="WP_090942828.1">
    <property type="nucleotide sequence ID" value="NZ_FOKJ01000053.1"/>
</dbReference>
<sequence>MTLPGWAYADPARIVEANEIRLKGCAVCERAVFIGDRAMCGAGLSLPACKRDKKNGFKLAAECGG</sequence>
<reference evidence="1 3" key="1">
    <citation type="submission" date="2016-10" db="EMBL/GenBank/DDBJ databases">
        <authorList>
            <person name="Varghese N."/>
            <person name="Submissions S."/>
        </authorList>
    </citation>
    <scope>NUCLEOTIDE SEQUENCE [LARGE SCALE GENOMIC DNA]</scope>
    <source>
        <strain evidence="1 3">DSM 282</strain>
    </source>
</reference>
<evidence type="ECO:0000313" key="2">
    <source>
        <dbReference type="EMBL" id="SFL26729.1"/>
    </source>
</evidence>
<dbReference type="Proteomes" id="UP000199579">
    <property type="component" value="Unassembled WGS sequence"/>
</dbReference>
<dbReference type="Proteomes" id="UP000198861">
    <property type="component" value="Unassembled WGS sequence"/>
</dbReference>
<dbReference type="EMBL" id="FOKJ01000053">
    <property type="protein sequence ID" value="SFB46288.1"/>
    <property type="molecule type" value="Genomic_DNA"/>
</dbReference>